<proteinExistence type="predicted"/>
<gene>
    <name evidence="1" type="ORF">B0T14DRAFT_569339</name>
</gene>
<evidence type="ECO:0000313" key="1">
    <source>
        <dbReference type="EMBL" id="KAK0613270.1"/>
    </source>
</evidence>
<keyword evidence="2" id="KW-1185">Reference proteome</keyword>
<dbReference type="AlphaFoldDB" id="A0AA39WD95"/>
<sequence>MYSPSLSHCLQQTQPRSNLWACTCRIVNHYAGTQHPCTDFTVLMAALVFSSLAASVNSNAWSGASSGPGSERRQLRMSALELEGFLTEMLADQGFAWETFETPVAPSLHVVVGTTSSNSNAPADLDGHSEQYIIRGVTHQNLSLPAHRHLLDVFCQRDWICPVSPGRTIRRHAAAPQRPRIQGELAAYTTGPAAGSPTARVRVCSHSWSDWGRASRSTGPTRPTTSCWTSGSALVGVNYILLKVLSLGLRIIPEVRGFGEEYEDVGVCGSLQQIAHDELKL</sequence>
<dbReference type="EMBL" id="JAULSU010000006">
    <property type="protein sequence ID" value="KAK0613270.1"/>
    <property type="molecule type" value="Genomic_DNA"/>
</dbReference>
<comment type="caution">
    <text evidence="1">The sequence shown here is derived from an EMBL/GenBank/DDBJ whole genome shotgun (WGS) entry which is preliminary data.</text>
</comment>
<dbReference type="Proteomes" id="UP001175000">
    <property type="component" value="Unassembled WGS sequence"/>
</dbReference>
<reference evidence="1" key="1">
    <citation type="submission" date="2023-06" db="EMBL/GenBank/DDBJ databases">
        <title>Genome-scale phylogeny and comparative genomics of the fungal order Sordariales.</title>
        <authorList>
            <consortium name="Lawrence Berkeley National Laboratory"/>
            <person name="Hensen N."/>
            <person name="Bonometti L."/>
            <person name="Westerberg I."/>
            <person name="Brannstrom I.O."/>
            <person name="Guillou S."/>
            <person name="Cros-Aarteil S."/>
            <person name="Calhoun S."/>
            <person name="Haridas S."/>
            <person name="Kuo A."/>
            <person name="Mondo S."/>
            <person name="Pangilinan J."/>
            <person name="Riley R."/>
            <person name="Labutti K."/>
            <person name="Andreopoulos B."/>
            <person name="Lipzen A."/>
            <person name="Chen C."/>
            <person name="Yanf M."/>
            <person name="Daum C."/>
            <person name="Ng V."/>
            <person name="Clum A."/>
            <person name="Steindorff A."/>
            <person name="Ohm R."/>
            <person name="Martin F."/>
            <person name="Silar P."/>
            <person name="Natvig D."/>
            <person name="Lalanne C."/>
            <person name="Gautier V."/>
            <person name="Ament-Velasquez S.L."/>
            <person name="Kruys A."/>
            <person name="Hutchinson M.I."/>
            <person name="Powell A.J."/>
            <person name="Barry K."/>
            <person name="Miller A.N."/>
            <person name="Grigoriev I.V."/>
            <person name="Debuchy R."/>
            <person name="Gladieux P."/>
            <person name="Thoren M.H."/>
            <person name="Johannesson H."/>
        </authorList>
    </citation>
    <scope>NUCLEOTIDE SEQUENCE</scope>
    <source>
        <strain evidence="1">CBS 606.72</strain>
    </source>
</reference>
<evidence type="ECO:0000313" key="2">
    <source>
        <dbReference type="Proteomes" id="UP001175000"/>
    </source>
</evidence>
<organism evidence="1 2">
    <name type="scientific">Immersiella caudata</name>
    <dbReference type="NCBI Taxonomy" id="314043"/>
    <lineage>
        <taxon>Eukaryota</taxon>
        <taxon>Fungi</taxon>
        <taxon>Dikarya</taxon>
        <taxon>Ascomycota</taxon>
        <taxon>Pezizomycotina</taxon>
        <taxon>Sordariomycetes</taxon>
        <taxon>Sordariomycetidae</taxon>
        <taxon>Sordariales</taxon>
        <taxon>Lasiosphaeriaceae</taxon>
        <taxon>Immersiella</taxon>
    </lineage>
</organism>
<protein>
    <submittedName>
        <fullName evidence="1">Uncharacterized protein</fullName>
    </submittedName>
</protein>
<name>A0AA39WD95_9PEZI</name>
<accession>A0AA39WD95</accession>